<proteinExistence type="predicted"/>
<comment type="caution">
    <text evidence="1">The sequence shown here is derived from an EMBL/GenBank/DDBJ whole genome shotgun (WGS) entry which is preliminary data.</text>
</comment>
<protein>
    <submittedName>
        <fullName evidence="1">Uncharacterized protein</fullName>
    </submittedName>
</protein>
<organism evidence="1 2">
    <name type="scientific">Diphasiastrum complanatum</name>
    <name type="common">Issler's clubmoss</name>
    <name type="synonym">Lycopodium complanatum</name>
    <dbReference type="NCBI Taxonomy" id="34168"/>
    <lineage>
        <taxon>Eukaryota</taxon>
        <taxon>Viridiplantae</taxon>
        <taxon>Streptophyta</taxon>
        <taxon>Embryophyta</taxon>
        <taxon>Tracheophyta</taxon>
        <taxon>Lycopodiopsida</taxon>
        <taxon>Lycopodiales</taxon>
        <taxon>Lycopodiaceae</taxon>
        <taxon>Lycopodioideae</taxon>
        <taxon>Diphasiastrum</taxon>
    </lineage>
</organism>
<sequence>MCGRGEAGAKWGSALEYAAPSSFSLLHWLPPRWPDPPPRSLSAASSRSSPLWPVLLLTTSFFSAPCPFTDLLSWFRSLALLCLCSTRSLLLLLAQLTGLWSDLGVVLAVMALLLLLRWLLYRYWPDSCLVSTLISSLFDVRSEAEVNVCSGLVMVLHSYVQMNAPPCSAVWLLEIRMELAGLLLFVNVKRERERSYAEIVVG</sequence>
<accession>A0ACC2E738</accession>
<evidence type="ECO:0000313" key="1">
    <source>
        <dbReference type="EMBL" id="KAJ7562320.1"/>
    </source>
</evidence>
<dbReference type="Proteomes" id="UP001162992">
    <property type="component" value="Chromosome 3"/>
</dbReference>
<reference evidence="2" key="1">
    <citation type="journal article" date="2024" name="Proc. Natl. Acad. Sci. U.S.A.">
        <title>Extraordinary preservation of gene collinearity over three hundred million years revealed in homosporous lycophytes.</title>
        <authorList>
            <person name="Li C."/>
            <person name="Wickell D."/>
            <person name="Kuo L.Y."/>
            <person name="Chen X."/>
            <person name="Nie B."/>
            <person name="Liao X."/>
            <person name="Peng D."/>
            <person name="Ji J."/>
            <person name="Jenkins J."/>
            <person name="Williams M."/>
            <person name="Shu S."/>
            <person name="Plott C."/>
            <person name="Barry K."/>
            <person name="Rajasekar S."/>
            <person name="Grimwood J."/>
            <person name="Han X."/>
            <person name="Sun S."/>
            <person name="Hou Z."/>
            <person name="He W."/>
            <person name="Dai G."/>
            <person name="Sun C."/>
            <person name="Schmutz J."/>
            <person name="Leebens-Mack J.H."/>
            <person name="Li F.W."/>
            <person name="Wang L."/>
        </authorList>
    </citation>
    <scope>NUCLEOTIDE SEQUENCE [LARGE SCALE GENOMIC DNA]</scope>
    <source>
        <strain evidence="2">cv. PW_Plant_1</strain>
    </source>
</reference>
<gene>
    <name evidence="1" type="ORF">O6H91_03G064000</name>
</gene>
<dbReference type="EMBL" id="CM055094">
    <property type="protein sequence ID" value="KAJ7562320.1"/>
    <property type="molecule type" value="Genomic_DNA"/>
</dbReference>
<evidence type="ECO:0000313" key="2">
    <source>
        <dbReference type="Proteomes" id="UP001162992"/>
    </source>
</evidence>
<name>A0ACC2E738_DIPCM</name>
<keyword evidence="2" id="KW-1185">Reference proteome</keyword>